<reference evidence="1 2" key="1">
    <citation type="submission" date="2019-09" db="EMBL/GenBank/DDBJ databases">
        <title>Characterisation of the sponge microbiome using genome-centric metagenomics.</title>
        <authorList>
            <person name="Engelberts J.P."/>
            <person name="Robbins S.J."/>
            <person name="De Goeij J.M."/>
            <person name="Aranda M."/>
            <person name="Bell S.C."/>
            <person name="Webster N.S."/>
        </authorList>
    </citation>
    <scope>NUCLEOTIDE SEQUENCE [LARGE SCALE GENOMIC DNA]</scope>
    <source>
        <strain evidence="1">SB0662_bin_43</strain>
    </source>
</reference>
<organism evidence="1 2">
    <name type="scientific">Candidatus Spechtbacteria bacterium SB0662_bin_43</name>
    <dbReference type="NCBI Taxonomy" id="2604897"/>
    <lineage>
        <taxon>Bacteria</taxon>
        <taxon>Candidatus Spechtiibacteriota</taxon>
    </lineage>
</organism>
<evidence type="ECO:0000313" key="1">
    <source>
        <dbReference type="EMBL" id="MYE38228.1"/>
    </source>
</evidence>
<proteinExistence type="predicted"/>
<dbReference type="Proteomes" id="UP000449092">
    <property type="component" value="Unassembled WGS sequence"/>
</dbReference>
<protein>
    <submittedName>
        <fullName evidence="1">Uncharacterized protein</fullName>
    </submittedName>
</protein>
<name>A0A845DB04_9BACT</name>
<dbReference type="EMBL" id="VXOY01000014">
    <property type="protein sequence ID" value="MYE38228.1"/>
    <property type="molecule type" value="Genomic_DNA"/>
</dbReference>
<dbReference type="AlphaFoldDB" id="A0A845DB04"/>
<comment type="caution">
    <text evidence="1">The sequence shown here is derived from an EMBL/GenBank/DDBJ whole genome shotgun (WGS) entry which is preliminary data.</text>
</comment>
<sequence length="100" mass="11509">MTEAQHKIYRIKLFADIIRYLEENGETTAHNMWVLEDAPGYNLTGREIRGILEMMCEKGIIKKREVDVGGHTMVFYDLYDGEIPENGNIQSGSVPFEEEL</sequence>
<accession>A0A845DB04</accession>
<gene>
    <name evidence="1" type="ORF">F4X82_01760</name>
</gene>
<evidence type="ECO:0000313" key="2">
    <source>
        <dbReference type="Proteomes" id="UP000449092"/>
    </source>
</evidence>